<organism evidence="1 2">
    <name type="scientific">Neolewinella agarilytica</name>
    <dbReference type="NCBI Taxonomy" id="478744"/>
    <lineage>
        <taxon>Bacteria</taxon>
        <taxon>Pseudomonadati</taxon>
        <taxon>Bacteroidota</taxon>
        <taxon>Saprospiria</taxon>
        <taxon>Saprospirales</taxon>
        <taxon>Lewinellaceae</taxon>
        <taxon>Neolewinella</taxon>
    </lineage>
</organism>
<name>A0A1H9GV80_9BACT</name>
<reference evidence="2" key="1">
    <citation type="submission" date="2016-10" db="EMBL/GenBank/DDBJ databases">
        <authorList>
            <person name="Varghese N."/>
            <person name="Submissions S."/>
        </authorList>
    </citation>
    <scope>NUCLEOTIDE SEQUENCE [LARGE SCALE GENOMIC DNA]</scope>
    <source>
        <strain evidence="2">DSM 24740</strain>
    </source>
</reference>
<gene>
    <name evidence="1" type="ORF">SAMN05444359_111119</name>
</gene>
<evidence type="ECO:0000313" key="2">
    <source>
        <dbReference type="Proteomes" id="UP000199021"/>
    </source>
</evidence>
<accession>A0A1H9GV80</accession>
<dbReference type="Gene3D" id="1.20.120.450">
    <property type="entry name" value="dinb family like domain"/>
    <property type="match status" value="1"/>
</dbReference>
<dbReference type="InterPro" id="IPR034660">
    <property type="entry name" value="DinB/YfiT-like"/>
</dbReference>
<protein>
    <submittedName>
        <fullName evidence="1">DinB superfamily protein</fullName>
    </submittedName>
</protein>
<dbReference type="EMBL" id="FOFB01000011">
    <property type="protein sequence ID" value="SEQ53930.1"/>
    <property type="molecule type" value="Genomic_DNA"/>
</dbReference>
<dbReference type="SUPFAM" id="SSF109854">
    <property type="entry name" value="DinB/YfiT-like putative metalloenzymes"/>
    <property type="match status" value="1"/>
</dbReference>
<dbReference type="Proteomes" id="UP000199021">
    <property type="component" value="Unassembled WGS sequence"/>
</dbReference>
<dbReference type="InParanoid" id="A0A1H9GV80"/>
<sequence>MCRLATECATQSKISTIRTFPSMIYPTSHTDAGAKSALTDEYSRAITELKTVIAGLDDETLCRIVDTETKDEDCRSIQTILTHVVKAGYGYAIAVRNSKGEALDYPSRIQLPTAAAYVAELDAMMAYNEELFWDYPDLKLEEYDPVNKIKVRWGQLYDVDQLFEHAIVHILRHRRQVENFLKKME</sequence>
<evidence type="ECO:0000313" key="1">
    <source>
        <dbReference type="EMBL" id="SEQ53930.1"/>
    </source>
</evidence>
<keyword evidence="2" id="KW-1185">Reference proteome</keyword>
<dbReference type="AlphaFoldDB" id="A0A1H9GV80"/>
<proteinExistence type="predicted"/>